<proteinExistence type="inferred from homology"/>
<dbReference type="GO" id="GO:0006120">
    <property type="term" value="P:mitochondrial electron transport, NADH to ubiquinone"/>
    <property type="evidence" value="ECO:0007669"/>
    <property type="project" value="TreeGrafter"/>
</dbReference>
<evidence type="ECO:0000313" key="16">
    <source>
        <dbReference type="EnsemblMetazoa" id="XP_050512776.1"/>
    </source>
</evidence>
<evidence type="ECO:0000256" key="4">
    <source>
        <dbReference type="ARBA" id="ARBA00011533"/>
    </source>
</evidence>
<keyword evidence="9" id="KW-0249">Electron transport</keyword>
<evidence type="ECO:0000256" key="11">
    <source>
        <dbReference type="ARBA" id="ARBA00023128"/>
    </source>
</evidence>
<evidence type="ECO:0000256" key="15">
    <source>
        <dbReference type="SAM" id="MobiDB-lite"/>
    </source>
</evidence>
<evidence type="ECO:0000256" key="8">
    <source>
        <dbReference type="ARBA" id="ARBA00022792"/>
    </source>
</evidence>
<dbReference type="Proteomes" id="UP001652700">
    <property type="component" value="Unplaced"/>
</dbReference>
<comment type="function">
    <text evidence="1">Accessory subunit of the mitochondrial membrane respiratory chain NADH dehydrogenase (Complex I), that is believed not to be involved in catalysis. Complex I functions in the transfer of electrons from NADH to the respiratory chain. The immediate electron acceptor for the enzyme is believed to be ubiquinone.</text>
</comment>
<evidence type="ECO:0000256" key="14">
    <source>
        <dbReference type="ARBA" id="ARBA00033401"/>
    </source>
</evidence>
<keyword evidence="10" id="KW-0007">Acetylation</keyword>
<name>A0A6P7GDE6_DIAVI</name>
<reference evidence="18" key="1">
    <citation type="submission" date="2025-04" db="UniProtKB">
        <authorList>
            <consortium name="RefSeq"/>
        </authorList>
    </citation>
    <scope>IDENTIFICATION</scope>
    <source>
        <tissue evidence="18">Whole insect</tissue>
    </source>
</reference>
<feature type="region of interest" description="Disordered" evidence="15">
    <location>
        <begin position="69"/>
        <end position="104"/>
    </location>
</feature>
<dbReference type="EnsemblMetazoa" id="XM_050656819.1">
    <property type="protein sequence ID" value="XP_050512776.1"/>
    <property type="gene ID" value="LOC126888484"/>
</dbReference>
<comment type="subcellular location">
    <subcellularLocation>
        <location evidence="2">Mitochondrion inner membrane</location>
        <topology evidence="2">Peripheral membrane protein</topology>
        <orientation evidence="2">Matrix side</orientation>
    </subcellularLocation>
</comment>
<accession>A0A6P7GDE6</accession>
<evidence type="ECO:0000256" key="13">
    <source>
        <dbReference type="ARBA" id="ARBA00030360"/>
    </source>
</evidence>
<keyword evidence="17" id="KW-1185">Reference proteome</keyword>
<evidence type="ECO:0000256" key="5">
    <source>
        <dbReference type="ARBA" id="ARBA00016383"/>
    </source>
</evidence>
<gene>
    <name evidence="18" type="primary">LOC114336076</name>
</gene>
<keyword evidence="11" id="KW-0496">Mitochondrion</keyword>
<evidence type="ECO:0000256" key="1">
    <source>
        <dbReference type="ARBA" id="ARBA00003195"/>
    </source>
</evidence>
<keyword evidence="7" id="KW-0679">Respiratory chain</keyword>
<evidence type="ECO:0000313" key="17">
    <source>
        <dbReference type="Proteomes" id="UP001652700"/>
    </source>
</evidence>
<evidence type="ECO:0000256" key="12">
    <source>
        <dbReference type="ARBA" id="ARBA00023136"/>
    </source>
</evidence>
<dbReference type="RefSeq" id="XP_028142200.1">
    <property type="nucleotide sequence ID" value="XM_028286399.1"/>
</dbReference>
<keyword evidence="8" id="KW-0999">Mitochondrion inner membrane</keyword>
<organism evidence="18">
    <name type="scientific">Diabrotica virgifera virgifera</name>
    <name type="common">western corn rootworm</name>
    <dbReference type="NCBI Taxonomy" id="50390"/>
    <lineage>
        <taxon>Eukaryota</taxon>
        <taxon>Metazoa</taxon>
        <taxon>Ecdysozoa</taxon>
        <taxon>Arthropoda</taxon>
        <taxon>Hexapoda</taxon>
        <taxon>Insecta</taxon>
        <taxon>Pterygota</taxon>
        <taxon>Neoptera</taxon>
        <taxon>Endopterygota</taxon>
        <taxon>Coleoptera</taxon>
        <taxon>Polyphaga</taxon>
        <taxon>Cucujiformia</taxon>
        <taxon>Chrysomeloidea</taxon>
        <taxon>Chrysomelidae</taxon>
        <taxon>Galerucinae</taxon>
        <taxon>Diabroticina</taxon>
        <taxon>Diabroticites</taxon>
        <taxon>Diabrotica</taxon>
    </lineage>
</organism>
<comment type="similarity">
    <text evidence="3">Belongs to the complex I NDUFA7 subunit family.</text>
</comment>
<dbReference type="InterPro" id="IPR009947">
    <property type="entry name" value="NDUA7"/>
</dbReference>
<keyword evidence="12" id="KW-0472">Membrane</keyword>
<comment type="subunit">
    <text evidence="4">Complex I is composed of 45 different subunits.</text>
</comment>
<feature type="compositionally biased region" description="Basic and acidic residues" evidence="15">
    <location>
        <begin position="84"/>
        <end position="93"/>
    </location>
</feature>
<evidence type="ECO:0000256" key="2">
    <source>
        <dbReference type="ARBA" id="ARBA00004443"/>
    </source>
</evidence>
<protein>
    <recommendedName>
        <fullName evidence="5">NADH dehydrogenase [ubiquinone] 1 alpha subcomplex subunit 7</fullName>
    </recommendedName>
    <alternativeName>
        <fullName evidence="14">Complex I-B14.5a</fullName>
    </alternativeName>
    <alternativeName>
        <fullName evidence="13">NADH-ubiquinone oxidoreductase subunit B14.5a</fullName>
    </alternativeName>
</protein>
<dbReference type="Pfam" id="PF07347">
    <property type="entry name" value="CI-B14_5a"/>
    <property type="match status" value="1"/>
</dbReference>
<evidence type="ECO:0000256" key="3">
    <source>
        <dbReference type="ARBA" id="ARBA00005482"/>
    </source>
</evidence>
<evidence type="ECO:0000256" key="9">
    <source>
        <dbReference type="ARBA" id="ARBA00022982"/>
    </source>
</evidence>
<evidence type="ECO:0000313" key="18">
    <source>
        <dbReference type="RefSeq" id="XP_028142200.1"/>
    </source>
</evidence>
<reference evidence="16" key="2">
    <citation type="submission" date="2025-05" db="UniProtKB">
        <authorList>
            <consortium name="EnsemblMetazoa"/>
        </authorList>
    </citation>
    <scope>IDENTIFICATION</scope>
</reference>
<evidence type="ECO:0000256" key="7">
    <source>
        <dbReference type="ARBA" id="ARBA00022660"/>
    </source>
</evidence>
<dbReference type="PANTHER" id="PTHR12485">
    <property type="entry name" value="NADH-UBIQUINONE OXIDOREDUCTASE SUBUNIT B"/>
    <property type="match status" value="1"/>
</dbReference>
<keyword evidence="6" id="KW-0813">Transport</keyword>
<dbReference type="OrthoDB" id="10063829at2759"/>
<dbReference type="GO" id="GO:0005743">
    <property type="term" value="C:mitochondrial inner membrane"/>
    <property type="evidence" value="ECO:0007669"/>
    <property type="project" value="UniProtKB-SubCell"/>
</dbReference>
<dbReference type="PANTHER" id="PTHR12485:SF1">
    <property type="entry name" value="NADH DEHYDROGENASE [UBIQUINONE] 1 ALPHA SUBCOMPLEX SUBUNIT 7"/>
    <property type="match status" value="1"/>
</dbReference>
<dbReference type="AlphaFoldDB" id="A0A6P7GDE6"/>
<dbReference type="InParanoid" id="A0A6P7GDE6"/>
<dbReference type="FunCoup" id="A0A6P7GDE6">
    <property type="interactions" value="615"/>
</dbReference>
<sequence>MPNVPKIRIHDVNPFMQTIRNFLLGRKHTLALRFQDALASRSPPPPVLPDGPAHKLNSNYYYSRDARREVSPPEVIAPNPKQIESGEKGETVKRITPGPIYRWD</sequence>
<evidence type="ECO:0000256" key="6">
    <source>
        <dbReference type="ARBA" id="ARBA00022448"/>
    </source>
</evidence>
<evidence type="ECO:0000256" key="10">
    <source>
        <dbReference type="ARBA" id="ARBA00022990"/>
    </source>
</evidence>